<dbReference type="Pfam" id="PF13986">
    <property type="entry name" value="DUF4224"/>
    <property type="match status" value="1"/>
</dbReference>
<organism evidence="2">
    <name type="scientific">Salmonella enterica</name>
    <name type="common">Salmonella choleraesuis</name>
    <dbReference type="NCBI Taxonomy" id="28901"/>
    <lineage>
        <taxon>Bacteria</taxon>
        <taxon>Pseudomonadati</taxon>
        <taxon>Pseudomonadota</taxon>
        <taxon>Gammaproteobacteria</taxon>
        <taxon>Enterobacterales</taxon>
        <taxon>Enterobacteriaceae</taxon>
        <taxon>Salmonella</taxon>
    </lineage>
</organism>
<accession>A0A403N2V5</accession>
<dbReference type="AlphaFoldDB" id="A0A403N2V5"/>
<protein>
    <submittedName>
        <fullName evidence="2">DUF4224 domain-containing protein</fullName>
    </submittedName>
</protein>
<gene>
    <name evidence="2" type="ORF">EAK82_23495</name>
</gene>
<sequence>MANLVNGRAGDNDILSPEALQSLTGYKQPKKQQQWLASAGIWFKPGRGGYPSTTWYHVNHPLSIRPSQSADSFRTEPNFEAM</sequence>
<evidence type="ECO:0000313" key="2">
    <source>
        <dbReference type="EMBL" id="MLW03081.1"/>
    </source>
</evidence>
<proteinExistence type="predicted"/>
<comment type="caution">
    <text evidence="2">The sequence shown here is derived from an EMBL/GenBank/DDBJ whole genome shotgun (WGS) entry which is preliminary data.</text>
</comment>
<reference evidence="2" key="1">
    <citation type="submission" date="2018-10" db="EMBL/GenBank/DDBJ databases">
        <authorList>
            <consortium name="PulseNet: The National Subtyping Network for Foodborne Disease Surveillance"/>
            <person name="Tarr C.L."/>
            <person name="Trees E."/>
            <person name="Katz L.S."/>
            <person name="Carleton-Romer H.A."/>
            <person name="Stroika S."/>
            <person name="Kucerova Z."/>
            <person name="Roache K.F."/>
            <person name="Sabol A.L."/>
            <person name="Besser J."/>
            <person name="Gerner-Smidt P."/>
        </authorList>
    </citation>
    <scope>NUCLEOTIDE SEQUENCE [LARGE SCALE GENOMIC DNA]</scope>
    <source>
        <strain evidence="2">PNUSAS038541</strain>
    </source>
</reference>
<dbReference type="EMBL" id="RVIJ01000036">
    <property type="protein sequence ID" value="MLW03081.1"/>
    <property type="molecule type" value="Genomic_DNA"/>
</dbReference>
<evidence type="ECO:0000259" key="1">
    <source>
        <dbReference type="Pfam" id="PF13986"/>
    </source>
</evidence>
<feature type="domain" description="DUF4224" evidence="1">
    <location>
        <begin position="14"/>
        <end position="58"/>
    </location>
</feature>
<name>A0A403N2V5_SALER</name>
<dbReference type="Proteomes" id="UP000885392">
    <property type="component" value="Unassembled WGS sequence"/>
</dbReference>
<dbReference type="InterPro" id="IPR025319">
    <property type="entry name" value="DUF4224"/>
</dbReference>